<comment type="caution">
    <text evidence="2">The sequence shown here is derived from an EMBL/GenBank/DDBJ whole genome shotgun (WGS) entry which is preliminary data.</text>
</comment>
<keyword evidence="3" id="KW-1185">Reference proteome</keyword>
<sequence>MKHSSSDAQPPSKFTRVPDRASRSEGSRELDTSDPSGLAASIIASLHGEKKEGDGLVAQLSADQTNSQGELAKYSSLLTSETEARLVVKLKAQEAESQAQDLWNWYSNQNRAFTYAIEEMELRAVDRYKLSPAFDAFIYHEYHNEMKAAHDFYSSKDRANERAISRLQGFMGVV</sequence>
<gene>
    <name evidence="2" type="ORF">LWI29_037778</name>
</gene>
<evidence type="ECO:0000256" key="1">
    <source>
        <dbReference type="SAM" id="MobiDB-lite"/>
    </source>
</evidence>
<dbReference type="Proteomes" id="UP001168877">
    <property type="component" value="Unassembled WGS sequence"/>
</dbReference>
<dbReference type="AlphaFoldDB" id="A0AA39VRD0"/>
<organism evidence="2 3">
    <name type="scientific">Acer saccharum</name>
    <name type="common">Sugar maple</name>
    <dbReference type="NCBI Taxonomy" id="4024"/>
    <lineage>
        <taxon>Eukaryota</taxon>
        <taxon>Viridiplantae</taxon>
        <taxon>Streptophyta</taxon>
        <taxon>Embryophyta</taxon>
        <taxon>Tracheophyta</taxon>
        <taxon>Spermatophyta</taxon>
        <taxon>Magnoliopsida</taxon>
        <taxon>eudicotyledons</taxon>
        <taxon>Gunneridae</taxon>
        <taxon>Pentapetalae</taxon>
        <taxon>rosids</taxon>
        <taxon>malvids</taxon>
        <taxon>Sapindales</taxon>
        <taxon>Sapindaceae</taxon>
        <taxon>Hippocastanoideae</taxon>
        <taxon>Acereae</taxon>
        <taxon>Acer</taxon>
    </lineage>
</organism>
<accession>A0AA39VRD0</accession>
<dbReference type="EMBL" id="JAUESC010000382">
    <property type="protein sequence ID" value="KAK0588311.1"/>
    <property type="molecule type" value="Genomic_DNA"/>
</dbReference>
<feature type="region of interest" description="Disordered" evidence="1">
    <location>
        <begin position="1"/>
        <end position="36"/>
    </location>
</feature>
<name>A0AA39VRD0_ACESA</name>
<proteinExistence type="predicted"/>
<feature type="compositionally biased region" description="Basic and acidic residues" evidence="1">
    <location>
        <begin position="16"/>
        <end position="31"/>
    </location>
</feature>
<evidence type="ECO:0000313" key="3">
    <source>
        <dbReference type="Proteomes" id="UP001168877"/>
    </source>
</evidence>
<reference evidence="2" key="1">
    <citation type="journal article" date="2022" name="Plant J.">
        <title>Strategies of tolerance reflected in two North American maple genomes.</title>
        <authorList>
            <person name="McEvoy S.L."/>
            <person name="Sezen U.U."/>
            <person name="Trouern-Trend A."/>
            <person name="McMahon S.M."/>
            <person name="Schaberg P.G."/>
            <person name="Yang J."/>
            <person name="Wegrzyn J.L."/>
            <person name="Swenson N.G."/>
        </authorList>
    </citation>
    <scope>NUCLEOTIDE SEQUENCE</scope>
    <source>
        <strain evidence="2">NS2018</strain>
    </source>
</reference>
<protein>
    <submittedName>
        <fullName evidence="2">Uncharacterized protein</fullName>
    </submittedName>
</protein>
<reference evidence="2" key="2">
    <citation type="submission" date="2023-06" db="EMBL/GenBank/DDBJ databases">
        <authorList>
            <person name="Swenson N.G."/>
            <person name="Wegrzyn J.L."/>
            <person name="Mcevoy S.L."/>
        </authorList>
    </citation>
    <scope>NUCLEOTIDE SEQUENCE</scope>
    <source>
        <strain evidence="2">NS2018</strain>
        <tissue evidence="2">Leaf</tissue>
    </source>
</reference>
<evidence type="ECO:0000313" key="2">
    <source>
        <dbReference type="EMBL" id="KAK0588311.1"/>
    </source>
</evidence>